<sequence>MISSELPAELRRFILTSIPSVPYLEAVLLLRADPAQPWGAGQLARRLYVPEQRGAELIGLLRDSGVAVDSGADGTIRYAPADDLGGLFDRLAEAYAQDLVAVTRLIHSRIDRRAQQFADAFRFRKE</sequence>
<protein>
    <submittedName>
        <fullName evidence="1">Uncharacterized protein</fullName>
    </submittedName>
</protein>
<name>A0A937CW80_9BURK</name>
<comment type="caution">
    <text evidence="1">The sequence shown here is derived from an EMBL/GenBank/DDBJ whole genome shotgun (WGS) entry which is preliminary data.</text>
</comment>
<dbReference type="AlphaFoldDB" id="A0A937CW80"/>
<organism evidence="1 2">
    <name type="scientific">Ramlibacter monticola</name>
    <dbReference type="NCBI Taxonomy" id="1926872"/>
    <lineage>
        <taxon>Bacteria</taxon>
        <taxon>Pseudomonadati</taxon>
        <taxon>Pseudomonadota</taxon>
        <taxon>Betaproteobacteria</taxon>
        <taxon>Burkholderiales</taxon>
        <taxon>Comamonadaceae</taxon>
        <taxon>Ramlibacter</taxon>
    </lineage>
</organism>
<gene>
    <name evidence="1" type="ORF">JJ685_21250</name>
</gene>
<dbReference type="RefSeq" id="WP_201676351.1">
    <property type="nucleotide sequence ID" value="NZ_JAEQNE010000006.1"/>
</dbReference>
<reference evidence="1 2" key="1">
    <citation type="journal article" date="2017" name="Int. J. Syst. Evol. Microbiol.">
        <title>Ramlibacter monticola sp. nov., isolated from forest soil.</title>
        <authorList>
            <person name="Chaudhary D.K."/>
            <person name="Kim J."/>
        </authorList>
    </citation>
    <scope>NUCLEOTIDE SEQUENCE [LARGE SCALE GENOMIC DNA]</scope>
    <source>
        <strain evidence="1 2">KACC 19175</strain>
    </source>
</reference>
<evidence type="ECO:0000313" key="2">
    <source>
        <dbReference type="Proteomes" id="UP000599109"/>
    </source>
</evidence>
<dbReference type="Proteomes" id="UP000599109">
    <property type="component" value="Unassembled WGS sequence"/>
</dbReference>
<dbReference type="EMBL" id="JAEQNE010000006">
    <property type="protein sequence ID" value="MBL0393677.1"/>
    <property type="molecule type" value="Genomic_DNA"/>
</dbReference>
<keyword evidence="2" id="KW-1185">Reference proteome</keyword>
<evidence type="ECO:0000313" key="1">
    <source>
        <dbReference type="EMBL" id="MBL0393677.1"/>
    </source>
</evidence>
<proteinExistence type="predicted"/>
<accession>A0A937CW80</accession>